<dbReference type="GeneID" id="34460531"/>
<proteinExistence type="predicted"/>
<protein>
    <submittedName>
        <fullName evidence="1">Uncharacterized protein</fullName>
    </submittedName>
</protein>
<accession>A0A1L9VU82</accession>
<dbReference type="OrthoDB" id="4140562at2759"/>
<keyword evidence="2" id="KW-1185">Reference proteome</keyword>
<dbReference type="Proteomes" id="UP000184300">
    <property type="component" value="Unassembled WGS sequence"/>
</dbReference>
<name>A0A1L9VU82_ASPGL</name>
<evidence type="ECO:0000313" key="1">
    <source>
        <dbReference type="EMBL" id="OJJ87450.1"/>
    </source>
</evidence>
<dbReference type="RefSeq" id="XP_022404139.1">
    <property type="nucleotide sequence ID" value="XM_022544270.1"/>
</dbReference>
<gene>
    <name evidence="1" type="ORF">ASPGLDRAFT_33158</name>
</gene>
<dbReference type="AlphaFoldDB" id="A0A1L9VU82"/>
<dbReference type="EMBL" id="KV878891">
    <property type="protein sequence ID" value="OJJ87450.1"/>
    <property type="molecule type" value="Genomic_DNA"/>
</dbReference>
<reference evidence="2" key="1">
    <citation type="journal article" date="2017" name="Genome Biol.">
        <title>Comparative genomics reveals high biological diversity and specific adaptations in the industrially and medically important fungal genus Aspergillus.</title>
        <authorList>
            <person name="de Vries R.P."/>
            <person name="Riley R."/>
            <person name="Wiebenga A."/>
            <person name="Aguilar-Osorio G."/>
            <person name="Amillis S."/>
            <person name="Uchima C.A."/>
            <person name="Anderluh G."/>
            <person name="Asadollahi M."/>
            <person name="Askin M."/>
            <person name="Barry K."/>
            <person name="Battaglia E."/>
            <person name="Bayram O."/>
            <person name="Benocci T."/>
            <person name="Braus-Stromeyer S.A."/>
            <person name="Caldana C."/>
            <person name="Canovas D."/>
            <person name="Cerqueira G.C."/>
            <person name="Chen F."/>
            <person name="Chen W."/>
            <person name="Choi C."/>
            <person name="Clum A."/>
            <person name="Dos Santos R.A."/>
            <person name="Damasio A.R."/>
            <person name="Diallinas G."/>
            <person name="Emri T."/>
            <person name="Fekete E."/>
            <person name="Flipphi M."/>
            <person name="Freyberg S."/>
            <person name="Gallo A."/>
            <person name="Gournas C."/>
            <person name="Habgood R."/>
            <person name="Hainaut M."/>
            <person name="Harispe M.L."/>
            <person name="Henrissat B."/>
            <person name="Hilden K.S."/>
            <person name="Hope R."/>
            <person name="Hossain A."/>
            <person name="Karabika E."/>
            <person name="Karaffa L."/>
            <person name="Karanyi Z."/>
            <person name="Krasevec N."/>
            <person name="Kuo A."/>
            <person name="Kusch H."/>
            <person name="LaButti K."/>
            <person name="Lagendijk E.L."/>
            <person name="Lapidus A."/>
            <person name="Levasseur A."/>
            <person name="Lindquist E."/>
            <person name="Lipzen A."/>
            <person name="Logrieco A.F."/>
            <person name="MacCabe A."/>
            <person name="Maekelae M.R."/>
            <person name="Malavazi I."/>
            <person name="Melin P."/>
            <person name="Meyer V."/>
            <person name="Mielnichuk N."/>
            <person name="Miskei M."/>
            <person name="Molnar A.P."/>
            <person name="Mule G."/>
            <person name="Ngan C.Y."/>
            <person name="Orejas M."/>
            <person name="Orosz E."/>
            <person name="Ouedraogo J.P."/>
            <person name="Overkamp K.M."/>
            <person name="Park H.-S."/>
            <person name="Perrone G."/>
            <person name="Piumi F."/>
            <person name="Punt P.J."/>
            <person name="Ram A.F."/>
            <person name="Ramon A."/>
            <person name="Rauscher S."/>
            <person name="Record E."/>
            <person name="Riano-Pachon D.M."/>
            <person name="Robert V."/>
            <person name="Roehrig J."/>
            <person name="Ruller R."/>
            <person name="Salamov A."/>
            <person name="Salih N.S."/>
            <person name="Samson R.A."/>
            <person name="Sandor E."/>
            <person name="Sanguinetti M."/>
            <person name="Schuetze T."/>
            <person name="Sepcic K."/>
            <person name="Shelest E."/>
            <person name="Sherlock G."/>
            <person name="Sophianopoulou V."/>
            <person name="Squina F.M."/>
            <person name="Sun H."/>
            <person name="Susca A."/>
            <person name="Todd R.B."/>
            <person name="Tsang A."/>
            <person name="Unkles S.E."/>
            <person name="van de Wiele N."/>
            <person name="van Rossen-Uffink D."/>
            <person name="Oliveira J.V."/>
            <person name="Vesth T.C."/>
            <person name="Visser J."/>
            <person name="Yu J.-H."/>
            <person name="Zhou M."/>
            <person name="Andersen M.R."/>
            <person name="Archer D.B."/>
            <person name="Baker S.E."/>
            <person name="Benoit I."/>
            <person name="Brakhage A.A."/>
            <person name="Braus G.H."/>
            <person name="Fischer R."/>
            <person name="Frisvad J.C."/>
            <person name="Goldman G.H."/>
            <person name="Houbraken J."/>
            <person name="Oakley B."/>
            <person name="Pocsi I."/>
            <person name="Scazzocchio C."/>
            <person name="Seiboth B."/>
            <person name="vanKuyk P.A."/>
            <person name="Wortman J."/>
            <person name="Dyer P.S."/>
            <person name="Grigoriev I.V."/>
        </authorList>
    </citation>
    <scope>NUCLEOTIDE SEQUENCE [LARGE SCALE GENOMIC DNA]</scope>
    <source>
        <strain evidence="2">CBS 516.65</strain>
    </source>
</reference>
<organism evidence="1 2">
    <name type="scientific">Aspergillus glaucus CBS 516.65</name>
    <dbReference type="NCBI Taxonomy" id="1160497"/>
    <lineage>
        <taxon>Eukaryota</taxon>
        <taxon>Fungi</taxon>
        <taxon>Dikarya</taxon>
        <taxon>Ascomycota</taxon>
        <taxon>Pezizomycotina</taxon>
        <taxon>Eurotiomycetes</taxon>
        <taxon>Eurotiomycetidae</taxon>
        <taxon>Eurotiales</taxon>
        <taxon>Aspergillaceae</taxon>
        <taxon>Aspergillus</taxon>
        <taxon>Aspergillus subgen. Aspergillus</taxon>
    </lineage>
</organism>
<sequence length="179" mass="19695">MSQVDRTGNILLTHPGQDDSLSAIALIFPLSGDTSKNDSMPTIRVFEDLLSSQIACDITLVLWVAQDYVGKEDDLLPRITRSGIQDLLSFSAMLQFSEIDKESDTDNIRLHGSPVLVSKAQENLSADPGSMRGANVCVVEDRAARIPFLQLQCIKTIELGVSLVKAYSDYIVDLFDNFD</sequence>
<dbReference type="VEuPathDB" id="FungiDB:ASPGLDRAFT_33158"/>
<evidence type="ECO:0000313" key="2">
    <source>
        <dbReference type="Proteomes" id="UP000184300"/>
    </source>
</evidence>